<dbReference type="EMBL" id="MDYO01000041">
    <property type="protein sequence ID" value="OQD92443.1"/>
    <property type="molecule type" value="Genomic_DNA"/>
</dbReference>
<dbReference type="AlphaFoldDB" id="A0A1V6QTA2"/>
<keyword evidence="2" id="KW-1185">Reference proteome</keyword>
<name>A0A1V6QTA2_9EURO</name>
<reference evidence="2" key="1">
    <citation type="journal article" date="2017" name="Nat. Microbiol.">
        <title>Global analysis of biosynthetic gene clusters reveals vast potential of secondary metabolite production in Penicillium species.</title>
        <authorList>
            <person name="Nielsen J.C."/>
            <person name="Grijseels S."/>
            <person name="Prigent S."/>
            <person name="Ji B."/>
            <person name="Dainat J."/>
            <person name="Nielsen K.F."/>
            <person name="Frisvad J.C."/>
            <person name="Workman M."/>
            <person name="Nielsen J."/>
        </authorList>
    </citation>
    <scope>NUCLEOTIDE SEQUENCE [LARGE SCALE GENOMIC DNA]</scope>
    <source>
        <strain evidence="2">IBT 29525</strain>
    </source>
</reference>
<organism evidence="1 2">
    <name type="scientific">Penicillium solitum</name>
    <dbReference type="NCBI Taxonomy" id="60172"/>
    <lineage>
        <taxon>Eukaryota</taxon>
        <taxon>Fungi</taxon>
        <taxon>Dikarya</taxon>
        <taxon>Ascomycota</taxon>
        <taxon>Pezizomycotina</taxon>
        <taxon>Eurotiomycetes</taxon>
        <taxon>Eurotiomycetidae</taxon>
        <taxon>Eurotiales</taxon>
        <taxon>Aspergillaceae</taxon>
        <taxon>Penicillium</taxon>
    </lineage>
</organism>
<evidence type="ECO:0000313" key="2">
    <source>
        <dbReference type="Proteomes" id="UP000191612"/>
    </source>
</evidence>
<accession>A0A1V6QTA2</accession>
<protein>
    <submittedName>
        <fullName evidence="1">Uncharacterized protein</fullName>
    </submittedName>
</protein>
<dbReference type="Proteomes" id="UP000191612">
    <property type="component" value="Unassembled WGS sequence"/>
</dbReference>
<evidence type="ECO:0000313" key="1">
    <source>
        <dbReference type="EMBL" id="OQD92443.1"/>
    </source>
</evidence>
<comment type="caution">
    <text evidence="1">The sequence shown here is derived from an EMBL/GenBank/DDBJ whole genome shotgun (WGS) entry which is preliminary data.</text>
</comment>
<gene>
    <name evidence="1" type="ORF">PENSOL_c041G12057</name>
</gene>
<proteinExistence type="predicted"/>
<sequence>MAEKISIQNVFHESFHRITGCISRASRCIVFQEASCSNAKLKYLIESHVPHPAGLNKQLDSIKYQIDWSSYPFETPVFQTITPPSN</sequence>